<dbReference type="Pfam" id="PF20150">
    <property type="entry name" value="2EXR"/>
    <property type="match status" value="1"/>
</dbReference>
<dbReference type="EMBL" id="NAJO01000042">
    <property type="protein sequence ID" value="OQN99105.1"/>
    <property type="molecule type" value="Genomic_DNA"/>
</dbReference>
<evidence type="ECO:0000313" key="2">
    <source>
        <dbReference type="EMBL" id="OQN99105.1"/>
    </source>
</evidence>
<organism evidence="2 3">
    <name type="scientific">Cryoendolithus antarcticus</name>
    <dbReference type="NCBI Taxonomy" id="1507870"/>
    <lineage>
        <taxon>Eukaryota</taxon>
        <taxon>Fungi</taxon>
        <taxon>Dikarya</taxon>
        <taxon>Ascomycota</taxon>
        <taxon>Pezizomycotina</taxon>
        <taxon>Dothideomycetes</taxon>
        <taxon>Dothideomycetidae</taxon>
        <taxon>Cladosporiales</taxon>
        <taxon>Cladosporiaceae</taxon>
        <taxon>Cryoendolithus</taxon>
    </lineage>
</organism>
<protein>
    <recommendedName>
        <fullName evidence="1">2EXR domain-containing protein</fullName>
    </recommendedName>
</protein>
<feature type="domain" description="2EXR" evidence="1">
    <location>
        <begin position="133"/>
        <end position="218"/>
    </location>
</feature>
<sequence>MASDQTNGIQYNEILPGLRKYYDHYWSLPSYIWRGPSNTVIPPMSYRQNWAHSARQLLSERGYSVPPSTGDHMLHKLLERSERYLPHYRSCTPVELRTFVAARHLSEGIAITQHTRRSTLERLLAEADEDPMFERFLDLPPELRELIYEYYFANSQDRTVDLWPKHTDDQDLQPSIMPSETTQPLDTSFADLPPLLYCYHQVRAEALPVFWKCFRFSAKLTAAHGSETGNGSAALTDRVDWDRSTCQTFRLAHVTGMSDYIRSAQIHIIYYWGSSVDFDISIFTLDVDLRHGTITMTNTDTPDSATDTVVARLRTLVQPLLRVIMARLIDGGTLQLKDGKEVMKLIMGGGCLAQASAGV</sequence>
<gene>
    <name evidence="2" type="ORF">B0A48_14966</name>
</gene>
<dbReference type="InterPro" id="IPR045518">
    <property type="entry name" value="2EXR"/>
</dbReference>
<dbReference type="OrthoDB" id="62952at2759"/>
<keyword evidence="3" id="KW-1185">Reference proteome</keyword>
<evidence type="ECO:0000313" key="3">
    <source>
        <dbReference type="Proteomes" id="UP000192596"/>
    </source>
</evidence>
<accession>A0A1V8SIY4</accession>
<comment type="caution">
    <text evidence="2">The sequence shown here is derived from an EMBL/GenBank/DDBJ whole genome shotgun (WGS) entry which is preliminary data.</text>
</comment>
<name>A0A1V8SIY4_9PEZI</name>
<dbReference type="AlphaFoldDB" id="A0A1V8SIY4"/>
<proteinExistence type="predicted"/>
<reference evidence="3" key="1">
    <citation type="submission" date="2017-03" db="EMBL/GenBank/DDBJ databases">
        <title>Genomes of endolithic fungi from Antarctica.</title>
        <authorList>
            <person name="Coleine C."/>
            <person name="Masonjones S."/>
            <person name="Stajich J.E."/>
        </authorList>
    </citation>
    <scope>NUCLEOTIDE SEQUENCE [LARGE SCALE GENOMIC DNA]</scope>
    <source>
        <strain evidence="3">CCFEE 5527</strain>
    </source>
</reference>
<dbReference type="InParanoid" id="A0A1V8SIY4"/>
<dbReference type="Proteomes" id="UP000192596">
    <property type="component" value="Unassembled WGS sequence"/>
</dbReference>
<evidence type="ECO:0000259" key="1">
    <source>
        <dbReference type="Pfam" id="PF20150"/>
    </source>
</evidence>